<dbReference type="PANTHER" id="PTHR36766:SF70">
    <property type="entry name" value="DISEASE RESISTANCE PROTEIN RGA4"/>
    <property type="match status" value="1"/>
</dbReference>
<feature type="compositionally biased region" description="Polar residues" evidence="2">
    <location>
        <begin position="344"/>
        <end position="365"/>
    </location>
</feature>
<organism evidence="4 5">
    <name type="scientific">Arabis nemorensis</name>
    <dbReference type="NCBI Taxonomy" id="586526"/>
    <lineage>
        <taxon>Eukaryota</taxon>
        <taxon>Viridiplantae</taxon>
        <taxon>Streptophyta</taxon>
        <taxon>Embryophyta</taxon>
        <taxon>Tracheophyta</taxon>
        <taxon>Spermatophyta</taxon>
        <taxon>Magnoliopsida</taxon>
        <taxon>eudicotyledons</taxon>
        <taxon>Gunneridae</taxon>
        <taxon>Pentapetalae</taxon>
        <taxon>rosids</taxon>
        <taxon>malvids</taxon>
        <taxon>Brassicales</taxon>
        <taxon>Brassicaceae</taxon>
        <taxon>Arabideae</taxon>
        <taxon>Arabis</taxon>
    </lineage>
</organism>
<accession>A0A565C344</accession>
<evidence type="ECO:0000256" key="1">
    <source>
        <dbReference type="ARBA" id="ARBA00022821"/>
    </source>
</evidence>
<feature type="domain" description="NB-ARC" evidence="3">
    <location>
        <begin position="77"/>
        <end position="297"/>
    </location>
</feature>
<dbReference type="Proteomes" id="UP000489600">
    <property type="component" value="Unassembled WGS sequence"/>
</dbReference>
<reference evidence="4" key="1">
    <citation type="submission" date="2019-07" db="EMBL/GenBank/DDBJ databases">
        <authorList>
            <person name="Dittberner H."/>
        </authorList>
    </citation>
    <scope>NUCLEOTIDE SEQUENCE [LARGE SCALE GENOMIC DNA]</scope>
</reference>
<dbReference type="GO" id="GO:0006952">
    <property type="term" value="P:defense response"/>
    <property type="evidence" value="ECO:0007669"/>
    <property type="project" value="UniProtKB-KW"/>
</dbReference>
<evidence type="ECO:0000313" key="5">
    <source>
        <dbReference type="Proteomes" id="UP000489600"/>
    </source>
</evidence>
<dbReference type="AlphaFoldDB" id="A0A565C344"/>
<dbReference type="PANTHER" id="PTHR36766">
    <property type="entry name" value="PLANT BROAD-SPECTRUM MILDEW RESISTANCE PROTEIN RPW8"/>
    <property type="match status" value="1"/>
</dbReference>
<dbReference type="SUPFAM" id="SSF52540">
    <property type="entry name" value="P-loop containing nucleoside triphosphate hydrolases"/>
    <property type="match status" value="1"/>
</dbReference>
<evidence type="ECO:0000259" key="3">
    <source>
        <dbReference type="Pfam" id="PF00931"/>
    </source>
</evidence>
<dbReference type="OrthoDB" id="1900634at2759"/>
<evidence type="ECO:0000313" key="4">
    <source>
        <dbReference type="EMBL" id="VVB08063.1"/>
    </source>
</evidence>
<dbReference type="Pfam" id="PF00931">
    <property type="entry name" value="NB-ARC"/>
    <property type="match status" value="1"/>
</dbReference>
<dbReference type="Gene3D" id="3.40.50.300">
    <property type="entry name" value="P-loop containing nucleotide triphosphate hydrolases"/>
    <property type="match status" value="1"/>
</dbReference>
<protein>
    <recommendedName>
        <fullName evidence="3">NB-ARC domain-containing protein</fullName>
    </recommendedName>
</protein>
<dbReference type="InterPro" id="IPR027417">
    <property type="entry name" value="P-loop_NTPase"/>
</dbReference>
<keyword evidence="1" id="KW-0611">Plant defense</keyword>
<keyword evidence="5" id="KW-1185">Reference proteome</keyword>
<feature type="region of interest" description="Disordered" evidence="2">
    <location>
        <begin position="339"/>
        <end position="365"/>
    </location>
</feature>
<dbReference type="InterPro" id="IPR002182">
    <property type="entry name" value="NB-ARC"/>
</dbReference>
<sequence length="365" mass="41971">MPQEISQHGKDKKDFKDRFTSIYSKWAENKLEKTEDEVDKSKYLSPGILEHRDTTPEQDRLETNSALPVQKIYGFQNEIKSLKNFLLDRKVYKEFKSLVIVGEYGVGKTALCKKIFNDDDVKSVYAPRIWVSMHSQETEADKKKISVLKKILKDLGVKDDMFDSIHAEARQEASAKQEKGELGVTTETEEISALLYALYLNLRWKKYLIVFDDVREEDKWDEKLDEKLKEDERWGRYLSDGFPKGSGGRVIYTTRDEKKNLAEKLVAEKHEIHRLWPLTDPRSVWDIYEAAVKENKQKEPPRNDKKCLDELMNKSRGLPLAVRLMAALLPVFLDDEKAAEDGSGNATANIPPTSDGNRTTPTPQA</sequence>
<evidence type="ECO:0000256" key="2">
    <source>
        <dbReference type="SAM" id="MobiDB-lite"/>
    </source>
</evidence>
<name>A0A565C344_9BRAS</name>
<gene>
    <name evidence="4" type="ORF">ANE_LOCUS18507</name>
</gene>
<comment type="caution">
    <text evidence="4">The sequence shown here is derived from an EMBL/GenBank/DDBJ whole genome shotgun (WGS) entry which is preliminary data.</text>
</comment>
<dbReference type="GO" id="GO:0043531">
    <property type="term" value="F:ADP binding"/>
    <property type="evidence" value="ECO:0007669"/>
    <property type="project" value="InterPro"/>
</dbReference>
<dbReference type="EMBL" id="CABITT030000006">
    <property type="protein sequence ID" value="VVB08063.1"/>
    <property type="molecule type" value="Genomic_DNA"/>
</dbReference>
<proteinExistence type="predicted"/>